<accession>A0A9W9R074</accession>
<gene>
    <name evidence="2" type="ORF">N7452_000296</name>
</gene>
<name>A0A9W9R074_PENBR</name>
<feature type="region of interest" description="Disordered" evidence="1">
    <location>
        <begin position="44"/>
        <end position="124"/>
    </location>
</feature>
<organism evidence="2 3">
    <name type="scientific">Penicillium brevicompactum</name>
    <dbReference type="NCBI Taxonomy" id="5074"/>
    <lineage>
        <taxon>Eukaryota</taxon>
        <taxon>Fungi</taxon>
        <taxon>Dikarya</taxon>
        <taxon>Ascomycota</taxon>
        <taxon>Pezizomycotina</taxon>
        <taxon>Eurotiomycetes</taxon>
        <taxon>Eurotiomycetidae</taxon>
        <taxon>Eurotiales</taxon>
        <taxon>Aspergillaceae</taxon>
        <taxon>Penicillium</taxon>
    </lineage>
</organism>
<reference evidence="2" key="2">
    <citation type="journal article" date="2023" name="IMA Fungus">
        <title>Comparative genomic study of the Penicillium genus elucidates a diverse pangenome and 15 lateral gene transfer events.</title>
        <authorList>
            <person name="Petersen C."/>
            <person name="Sorensen T."/>
            <person name="Nielsen M.R."/>
            <person name="Sondergaard T.E."/>
            <person name="Sorensen J.L."/>
            <person name="Fitzpatrick D.A."/>
            <person name="Frisvad J.C."/>
            <person name="Nielsen K.L."/>
        </authorList>
    </citation>
    <scope>NUCLEOTIDE SEQUENCE</scope>
    <source>
        <strain evidence="2">IBT 35673</strain>
    </source>
</reference>
<dbReference type="AlphaFoldDB" id="A0A9W9R074"/>
<sequence>MRMGMVYSTKLNNMSIAGLPRRMLPLRATIPSVARTPNVRNYSIFKEWKGGGEHTTERSKKGDTADIHAHSSASGMQERKTHEGAGDPSRSQGTTETGGSQHGKQAKKDNPKAPEPIIGMNDERGKASLCEIIQGSHC</sequence>
<protein>
    <submittedName>
        <fullName evidence="2">Uncharacterized protein</fullName>
    </submittedName>
</protein>
<feature type="compositionally biased region" description="Basic and acidic residues" evidence="1">
    <location>
        <begin position="46"/>
        <end position="69"/>
    </location>
</feature>
<evidence type="ECO:0000313" key="2">
    <source>
        <dbReference type="EMBL" id="KAJ5351322.1"/>
    </source>
</evidence>
<dbReference type="Proteomes" id="UP001147695">
    <property type="component" value="Unassembled WGS sequence"/>
</dbReference>
<dbReference type="EMBL" id="JAPZBQ010000001">
    <property type="protein sequence ID" value="KAJ5351322.1"/>
    <property type="molecule type" value="Genomic_DNA"/>
</dbReference>
<proteinExistence type="predicted"/>
<feature type="compositionally biased region" description="Polar residues" evidence="1">
    <location>
        <begin position="89"/>
        <end position="103"/>
    </location>
</feature>
<evidence type="ECO:0000313" key="3">
    <source>
        <dbReference type="Proteomes" id="UP001147695"/>
    </source>
</evidence>
<evidence type="ECO:0000256" key="1">
    <source>
        <dbReference type="SAM" id="MobiDB-lite"/>
    </source>
</evidence>
<reference evidence="2" key="1">
    <citation type="submission" date="2022-12" db="EMBL/GenBank/DDBJ databases">
        <authorList>
            <person name="Petersen C."/>
        </authorList>
    </citation>
    <scope>NUCLEOTIDE SEQUENCE</scope>
    <source>
        <strain evidence="2">IBT 35673</strain>
    </source>
</reference>
<comment type="caution">
    <text evidence="2">The sequence shown here is derived from an EMBL/GenBank/DDBJ whole genome shotgun (WGS) entry which is preliminary data.</text>
</comment>